<keyword evidence="2" id="KW-0472">Membrane</keyword>
<proteinExistence type="predicted"/>
<name>A0A4Q1RGT5_9FIRM</name>
<sequence>MKNNRRKIGIGIAVCACILLIGAGLYLMRNNKQETQESPDSAFVPDLDPDASTQEAKESDPPEGIRIPGYPSITIPADTKDVTVNLMNPEGNPCYFTFTLVLKDTDETIYQSKMVEPGKAITQITLSKELSAGEYPAILKISTAALDDGRAMNGANVETVLKVQ</sequence>
<keyword evidence="2" id="KW-1133">Transmembrane helix</keyword>
<feature type="transmembrane region" description="Helical" evidence="2">
    <location>
        <begin position="7"/>
        <end position="28"/>
    </location>
</feature>
<reference evidence="3 4" key="1">
    <citation type="submission" date="2019-01" db="EMBL/GenBank/DDBJ databases">
        <title>Blautia sp. nov. KGMB01111 isolated human feces.</title>
        <authorList>
            <person name="Park J.-E."/>
            <person name="Kim J.-S."/>
            <person name="Park S.-H."/>
        </authorList>
    </citation>
    <scope>NUCLEOTIDE SEQUENCE [LARGE SCALE GENOMIC DNA]</scope>
    <source>
        <strain evidence="3 4">KGMB01111</strain>
    </source>
</reference>
<dbReference type="OrthoDB" id="2166499at2"/>
<evidence type="ECO:0000313" key="3">
    <source>
        <dbReference type="EMBL" id="RXS74854.1"/>
    </source>
</evidence>
<evidence type="ECO:0000313" key="4">
    <source>
        <dbReference type="Proteomes" id="UP000290106"/>
    </source>
</evidence>
<keyword evidence="2" id="KW-0812">Transmembrane</keyword>
<gene>
    <name evidence="3" type="ORF">ETP43_06215</name>
</gene>
<evidence type="ECO:0000256" key="2">
    <source>
        <dbReference type="SAM" id="Phobius"/>
    </source>
</evidence>
<evidence type="ECO:0000256" key="1">
    <source>
        <dbReference type="SAM" id="MobiDB-lite"/>
    </source>
</evidence>
<dbReference type="AlphaFoldDB" id="A0A4Q1RGT5"/>
<dbReference type="Proteomes" id="UP000290106">
    <property type="component" value="Unassembled WGS sequence"/>
</dbReference>
<feature type="region of interest" description="Disordered" evidence="1">
    <location>
        <begin position="35"/>
        <end position="69"/>
    </location>
</feature>
<keyword evidence="4" id="KW-1185">Reference proteome</keyword>
<accession>A0A4Q1RGT5</accession>
<comment type="caution">
    <text evidence="3">The sequence shown here is derived from an EMBL/GenBank/DDBJ whole genome shotgun (WGS) entry which is preliminary data.</text>
</comment>
<organism evidence="3 4">
    <name type="scientific">Blautia faecicola</name>
    <dbReference type="NCBI Taxonomy" id="2509240"/>
    <lineage>
        <taxon>Bacteria</taxon>
        <taxon>Bacillati</taxon>
        <taxon>Bacillota</taxon>
        <taxon>Clostridia</taxon>
        <taxon>Lachnospirales</taxon>
        <taxon>Lachnospiraceae</taxon>
        <taxon>Blautia</taxon>
    </lineage>
</organism>
<dbReference type="RefSeq" id="WP_129257410.1">
    <property type="nucleotide sequence ID" value="NZ_JBGKFY010000002.1"/>
</dbReference>
<dbReference type="EMBL" id="SDKC01000001">
    <property type="protein sequence ID" value="RXS74854.1"/>
    <property type="molecule type" value="Genomic_DNA"/>
</dbReference>
<protein>
    <submittedName>
        <fullName evidence="3">Uncharacterized protein</fullName>
    </submittedName>
</protein>